<dbReference type="Gene3D" id="2.50.20.10">
    <property type="entry name" value="Lipoprotein localisation LolA/LolB/LppX"/>
    <property type="match status" value="1"/>
</dbReference>
<keyword evidence="4" id="KW-1185">Reference proteome</keyword>
<gene>
    <name evidence="3" type="ORF">Q5741_12660</name>
</gene>
<dbReference type="SUPFAM" id="SSF89392">
    <property type="entry name" value="Prokaryotic lipoproteins and lipoprotein localization factors"/>
    <property type="match status" value="1"/>
</dbReference>
<dbReference type="RefSeq" id="WP_305024465.1">
    <property type="nucleotide sequence ID" value="NZ_JAUQTB010000006.1"/>
</dbReference>
<dbReference type="PROSITE" id="PS51257">
    <property type="entry name" value="PROKAR_LIPOPROTEIN"/>
    <property type="match status" value="1"/>
</dbReference>
<reference evidence="3 4" key="1">
    <citation type="submission" date="2023-07" db="EMBL/GenBank/DDBJ databases">
        <title>Paenibacillus sp. JX-17 nov. isolated from soil.</title>
        <authorList>
            <person name="Wan Y."/>
            <person name="Liu B."/>
        </authorList>
    </citation>
    <scope>NUCLEOTIDE SEQUENCE [LARGE SCALE GENOMIC DNA]</scope>
    <source>
        <strain evidence="3 4">JX-17</strain>
    </source>
</reference>
<dbReference type="Proteomes" id="UP001240171">
    <property type="component" value="Unassembled WGS sequence"/>
</dbReference>
<evidence type="ECO:0000256" key="2">
    <source>
        <dbReference type="SAM" id="SignalP"/>
    </source>
</evidence>
<dbReference type="InterPro" id="IPR052944">
    <property type="entry name" value="Sporulation_related"/>
</dbReference>
<keyword evidence="2" id="KW-0732">Signal</keyword>
<name>A0ABT9CDB5_9BACL</name>
<dbReference type="InterPro" id="IPR029046">
    <property type="entry name" value="LolA/LolB/LppX"/>
</dbReference>
<organism evidence="3 4">
    <name type="scientific">Paenibacillus lacisoli</name>
    <dbReference type="NCBI Taxonomy" id="3064525"/>
    <lineage>
        <taxon>Bacteria</taxon>
        <taxon>Bacillati</taxon>
        <taxon>Bacillota</taxon>
        <taxon>Bacilli</taxon>
        <taxon>Bacillales</taxon>
        <taxon>Paenibacillaceae</taxon>
        <taxon>Paenibacillus</taxon>
    </lineage>
</organism>
<comment type="caution">
    <text evidence="3">The sequence shown here is derived from an EMBL/GenBank/DDBJ whole genome shotgun (WGS) entry which is preliminary data.</text>
</comment>
<evidence type="ECO:0000313" key="4">
    <source>
        <dbReference type="Proteomes" id="UP001240171"/>
    </source>
</evidence>
<feature type="chain" id="PRO_5046077420" evidence="2">
    <location>
        <begin position="20"/>
        <end position="387"/>
    </location>
</feature>
<feature type="compositionally biased region" description="Low complexity" evidence="1">
    <location>
        <begin position="262"/>
        <end position="274"/>
    </location>
</feature>
<evidence type="ECO:0000256" key="1">
    <source>
        <dbReference type="SAM" id="MobiDB-lite"/>
    </source>
</evidence>
<feature type="region of interest" description="Disordered" evidence="1">
    <location>
        <begin position="215"/>
        <end position="274"/>
    </location>
</feature>
<protein>
    <submittedName>
        <fullName evidence="3">DUF4367 domain-containing protein</fullName>
    </submittedName>
</protein>
<dbReference type="EMBL" id="JAUQTB010000006">
    <property type="protein sequence ID" value="MDO7907263.1"/>
    <property type="molecule type" value="Genomic_DNA"/>
</dbReference>
<dbReference type="PANTHER" id="PTHR37507:SF2">
    <property type="entry name" value="SPORULATION PROTEIN YDCC"/>
    <property type="match status" value="1"/>
</dbReference>
<sequence>MRRGSWILAVIICISVALAGCGKKDATDVVSELSDVVSGLEHYHGSGLMTIHTGAVPQEYKVDVSYQKPSYYRIALTNAKKNITQIVLRNDDGVFVITPNLNKSFRFKSDWPDNQGQVYLYETLIRSIIGDETRQFVADDQSYVFDVAANYNSHSLERQKIWLNKKDYTPKQVQVSDSNAKVVVDLKFDAFDLGAKFNADYFSMKNNMNAAAGAAPQTMAEVDENGNPVKGGQDQGAAAAGEGTAQASEPDKQGSDAAGSQGTEDTAASDGDAAAGDFGVIQPTYVPEGVALKDNPEITESDNHSVMLRYEGTYNYTIVESRPSDFAVMLPQGTPVQLSSGVGVLTGEVQQTLTWLDEGVQYKITSGDLPVSEMIQIAASMEDQSGK</sequence>
<feature type="signal peptide" evidence="2">
    <location>
        <begin position="1"/>
        <end position="19"/>
    </location>
</feature>
<dbReference type="PANTHER" id="PTHR37507">
    <property type="entry name" value="SPORULATION PROTEIN YDCC"/>
    <property type="match status" value="1"/>
</dbReference>
<accession>A0ABT9CDB5</accession>
<proteinExistence type="predicted"/>
<feature type="compositionally biased region" description="Low complexity" evidence="1">
    <location>
        <begin position="231"/>
        <end position="247"/>
    </location>
</feature>
<evidence type="ECO:0000313" key="3">
    <source>
        <dbReference type="EMBL" id="MDO7907263.1"/>
    </source>
</evidence>